<accession>A0ABV7CJ47</accession>
<evidence type="ECO:0000313" key="2">
    <source>
        <dbReference type="EMBL" id="MFC3032583.1"/>
    </source>
</evidence>
<dbReference type="Pfam" id="PF20420">
    <property type="entry name" value="DUF6702"/>
    <property type="match status" value="1"/>
</dbReference>
<keyword evidence="3" id="KW-1185">Reference proteome</keyword>
<feature type="chain" id="PRO_5046162619" evidence="1">
    <location>
        <begin position="20"/>
        <end position="166"/>
    </location>
</feature>
<evidence type="ECO:0000256" key="1">
    <source>
        <dbReference type="SAM" id="SignalP"/>
    </source>
</evidence>
<gene>
    <name evidence="2" type="ORF">ACFOEE_08635</name>
</gene>
<feature type="signal peptide" evidence="1">
    <location>
        <begin position="1"/>
        <end position="19"/>
    </location>
</feature>
<dbReference type="RefSeq" id="WP_377123671.1">
    <property type="nucleotide sequence ID" value="NZ_JBHRSD010000014.1"/>
</dbReference>
<protein>
    <submittedName>
        <fullName evidence="2">DUF6702 family protein</fullName>
    </submittedName>
</protein>
<comment type="caution">
    <text evidence="2">The sequence shown here is derived from an EMBL/GenBank/DDBJ whole genome shotgun (WGS) entry which is preliminary data.</text>
</comment>
<keyword evidence="1" id="KW-0732">Signal</keyword>
<name>A0ABV7CJ47_9GAMM</name>
<proteinExistence type="predicted"/>
<organism evidence="2 3">
    <name type="scientific">Pseudoalteromonas fenneropenaei</name>
    <dbReference type="NCBI Taxonomy" id="1737459"/>
    <lineage>
        <taxon>Bacteria</taxon>
        <taxon>Pseudomonadati</taxon>
        <taxon>Pseudomonadota</taxon>
        <taxon>Gammaproteobacteria</taxon>
        <taxon>Alteromonadales</taxon>
        <taxon>Pseudoalteromonadaceae</taxon>
        <taxon>Pseudoalteromonas</taxon>
    </lineage>
</organism>
<dbReference type="EMBL" id="JBHRSD010000014">
    <property type="protein sequence ID" value="MFC3032583.1"/>
    <property type="molecule type" value="Genomic_DNA"/>
</dbReference>
<evidence type="ECO:0000313" key="3">
    <source>
        <dbReference type="Proteomes" id="UP001595453"/>
    </source>
</evidence>
<reference evidence="3" key="1">
    <citation type="journal article" date="2019" name="Int. J. Syst. Evol. Microbiol.">
        <title>The Global Catalogue of Microorganisms (GCM) 10K type strain sequencing project: providing services to taxonomists for standard genome sequencing and annotation.</title>
        <authorList>
            <consortium name="The Broad Institute Genomics Platform"/>
            <consortium name="The Broad Institute Genome Sequencing Center for Infectious Disease"/>
            <person name="Wu L."/>
            <person name="Ma J."/>
        </authorList>
    </citation>
    <scope>NUCLEOTIDE SEQUENCE [LARGE SCALE GENOMIC DNA]</scope>
    <source>
        <strain evidence="3">KCTC 42730</strain>
    </source>
</reference>
<sequence>MTRLVATVLLLSASTQVLAHQLKAAVSTVLFNTRSGQIELMHRFYLHDTEHAVEMLFGGQADIFNNRADQEKFAKYVQKRIALNINGEDIDLRPIGYELDGKFLWVYQETSLIAAVHTIKMRHDALRDLWPAQINLVNFEGLGELANGKVRTLTFDNDDSWLELKF</sequence>
<dbReference type="InterPro" id="IPR046525">
    <property type="entry name" value="DUF6702"/>
</dbReference>
<dbReference type="Proteomes" id="UP001595453">
    <property type="component" value="Unassembled WGS sequence"/>
</dbReference>